<accession>A0A0F9TYK5</accession>
<dbReference type="EMBL" id="LAZR01000237">
    <property type="protein sequence ID" value="KKN80057.1"/>
    <property type="molecule type" value="Genomic_DNA"/>
</dbReference>
<sequence length="63" mass="6648">MTDRPGRSTLLEGFSCPLTGKPCEAGAPAVCDHFWQCIRQALADSVRGPQECSPRSEDPGAGS</sequence>
<organism evidence="1">
    <name type="scientific">marine sediment metagenome</name>
    <dbReference type="NCBI Taxonomy" id="412755"/>
    <lineage>
        <taxon>unclassified sequences</taxon>
        <taxon>metagenomes</taxon>
        <taxon>ecological metagenomes</taxon>
    </lineage>
</organism>
<reference evidence="1" key="1">
    <citation type="journal article" date="2015" name="Nature">
        <title>Complex archaea that bridge the gap between prokaryotes and eukaryotes.</title>
        <authorList>
            <person name="Spang A."/>
            <person name="Saw J.H."/>
            <person name="Jorgensen S.L."/>
            <person name="Zaremba-Niedzwiedzka K."/>
            <person name="Martijn J."/>
            <person name="Lind A.E."/>
            <person name="van Eijk R."/>
            <person name="Schleper C."/>
            <person name="Guy L."/>
            <person name="Ettema T.J."/>
        </authorList>
    </citation>
    <scope>NUCLEOTIDE SEQUENCE</scope>
</reference>
<name>A0A0F9TYK5_9ZZZZ</name>
<dbReference type="AlphaFoldDB" id="A0A0F9TYK5"/>
<proteinExistence type="predicted"/>
<protein>
    <submittedName>
        <fullName evidence="1">Uncharacterized protein</fullName>
    </submittedName>
</protein>
<comment type="caution">
    <text evidence="1">The sequence shown here is derived from an EMBL/GenBank/DDBJ whole genome shotgun (WGS) entry which is preliminary data.</text>
</comment>
<evidence type="ECO:0000313" key="1">
    <source>
        <dbReference type="EMBL" id="KKN80057.1"/>
    </source>
</evidence>
<gene>
    <name evidence="1" type="ORF">LCGC14_0333450</name>
</gene>